<evidence type="ECO:0000313" key="2">
    <source>
        <dbReference type="EMBL" id="MFM0717795.1"/>
    </source>
</evidence>
<feature type="compositionally biased region" description="Low complexity" evidence="1">
    <location>
        <begin position="25"/>
        <end position="35"/>
    </location>
</feature>
<dbReference type="EMBL" id="JAQQCL010000010">
    <property type="protein sequence ID" value="MFM0717795.1"/>
    <property type="molecule type" value="Genomic_DNA"/>
</dbReference>
<protein>
    <submittedName>
        <fullName evidence="2">Uncharacterized protein</fullName>
    </submittedName>
</protein>
<reference evidence="2 3" key="1">
    <citation type="journal article" date="2024" name="Chem. Sci.">
        <title>Discovery of megapolipeptins by genome mining of a Burkholderiales bacteria collection.</title>
        <authorList>
            <person name="Paulo B.S."/>
            <person name="Recchia M.J.J."/>
            <person name="Lee S."/>
            <person name="Fergusson C.H."/>
            <person name="Romanowski S.B."/>
            <person name="Hernandez A."/>
            <person name="Krull N."/>
            <person name="Liu D.Y."/>
            <person name="Cavanagh H."/>
            <person name="Bos A."/>
            <person name="Gray C.A."/>
            <person name="Murphy B.T."/>
            <person name="Linington R.G."/>
            <person name="Eustaquio A.S."/>
        </authorList>
    </citation>
    <scope>NUCLEOTIDE SEQUENCE [LARGE SCALE GENOMIC DNA]</scope>
    <source>
        <strain evidence="2 3">RL17-350-BIC-E</strain>
    </source>
</reference>
<accession>A0ABW9EG30</accession>
<dbReference type="RefSeq" id="WP_408144722.1">
    <property type="nucleotide sequence ID" value="NZ_JAQQCJ010000010.1"/>
</dbReference>
<organism evidence="2 3">
    <name type="scientific">Paraburkholderia strydomiana</name>
    <dbReference type="NCBI Taxonomy" id="1245417"/>
    <lineage>
        <taxon>Bacteria</taxon>
        <taxon>Pseudomonadati</taxon>
        <taxon>Pseudomonadota</taxon>
        <taxon>Betaproteobacteria</taxon>
        <taxon>Burkholderiales</taxon>
        <taxon>Burkholderiaceae</taxon>
        <taxon>Paraburkholderia</taxon>
    </lineage>
</organism>
<comment type="caution">
    <text evidence="2">The sequence shown here is derived from an EMBL/GenBank/DDBJ whole genome shotgun (WGS) entry which is preliminary data.</text>
</comment>
<sequence length="143" mass="14697">MTGSAIAPVGAEAVVQKSVAESAQQAQWTASAQPQGGPPPAAQGQEFAAQMGGARSVDAATASAPVSASGVVNYLDGLGRHFSDLANIRHEALRPTGDWGMDMARMMEYNWDLSMTANGCQFALSAAQAANNCSRSVLTPDKG</sequence>
<evidence type="ECO:0000313" key="3">
    <source>
        <dbReference type="Proteomes" id="UP001629392"/>
    </source>
</evidence>
<proteinExistence type="predicted"/>
<keyword evidence="3" id="KW-1185">Reference proteome</keyword>
<evidence type="ECO:0000256" key="1">
    <source>
        <dbReference type="SAM" id="MobiDB-lite"/>
    </source>
</evidence>
<name>A0ABW9EG30_9BURK</name>
<gene>
    <name evidence="2" type="ORF">PQQ73_15800</name>
</gene>
<feature type="region of interest" description="Disordered" evidence="1">
    <location>
        <begin position="25"/>
        <end position="54"/>
    </location>
</feature>
<dbReference type="Proteomes" id="UP001629392">
    <property type="component" value="Unassembled WGS sequence"/>
</dbReference>